<accession>A0A915E731</accession>
<evidence type="ECO:0000313" key="3">
    <source>
        <dbReference type="WBParaSite" id="jg2745"/>
    </source>
</evidence>
<name>A0A915E731_9BILA</name>
<feature type="region of interest" description="Disordered" evidence="1">
    <location>
        <begin position="1"/>
        <end position="128"/>
    </location>
</feature>
<dbReference type="Proteomes" id="UP000887574">
    <property type="component" value="Unplaced"/>
</dbReference>
<evidence type="ECO:0000256" key="1">
    <source>
        <dbReference type="SAM" id="MobiDB-lite"/>
    </source>
</evidence>
<feature type="compositionally biased region" description="Gly residues" evidence="1">
    <location>
        <begin position="64"/>
        <end position="74"/>
    </location>
</feature>
<evidence type="ECO:0000313" key="2">
    <source>
        <dbReference type="Proteomes" id="UP000887574"/>
    </source>
</evidence>
<dbReference type="WBParaSite" id="jg2745">
    <property type="protein sequence ID" value="jg2745"/>
    <property type="gene ID" value="jg2745"/>
</dbReference>
<keyword evidence="2" id="KW-1185">Reference proteome</keyword>
<sequence>MASYRGGLNSSTSDGGDGYARGSYRGGASNYGAQGDDNAAGNSGSNRGGAHRGGYGQRDNSSSGGEGFRGGRGGYSQRDENQSGSSGYRGGFSRGGGAEGYGQSRGGAFRGATEGQSYRGSAEGYRGSNRGAASIVEVEVRLMESKAEAIEVVGVVDTRTRDIRITPTEEEKARLAEWDATPVTKPSPFTAFKKPSVVESAPPKQPEPIVKPKVDELVIEAASTVHGRINVDGSVSGTSLSDKLKNQIGAGMEIAKDVVQPSVIAAVSVTIDKEVSGAVNAIATGAILNKLSKVLAGVENVVDVMKEPILEDSVKHSTVPPPGVALTGSASGFVCDLTRDDLVKLAEICGAFKDAFTKLHELVVSIL</sequence>
<dbReference type="AlphaFoldDB" id="A0A915E731"/>
<organism evidence="2 3">
    <name type="scientific">Ditylenchus dipsaci</name>
    <dbReference type="NCBI Taxonomy" id="166011"/>
    <lineage>
        <taxon>Eukaryota</taxon>
        <taxon>Metazoa</taxon>
        <taxon>Ecdysozoa</taxon>
        <taxon>Nematoda</taxon>
        <taxon>Chromadorea</taxon>
        <taxon>Rhabditida</taxon>
        <taxon>Tylenchina</taxon>
        <taxon>Tylenchomorpha</taxon>
        <taxon>Sphaerularioidea</taxon>
        <taxon>Anguinidae</taxon>
        <taxon>Anguininae</taxon>
        <taxon>Ditylenchus</taxon>
    </lineage>
</organism>
<reference evidence="3" key="1">
    <citation type="submission" date="2022-11" db="UniProtKB">
        <authorList>
            <consortium name="WormBaseParasite"/>
        </authorList>
    </citation>
    <scope>IDENTIFICATION</scope>
</reference>
<proteinExistence type="predicted"/>
<feature type="compositionally biased region" description="Gly residues" evidence="1">
    <location>
        <begin position="87"/>
        <end position="109"/>
    </location>
</feature>
<protein>
    <submittedName>
        <fullName evidence="3">Uncharacterized protein</fullName>
    </submittedName>
</protein>